<dbReference type="PANTHER" id="PTHR43005">
    <property type="entry name" value="BLR7065 PROTEIN"/>
    <property type="match status" value="1"/>
</dbReference>
<feature type="transmembrane region" description="Helical" evidence="7">
    <location>
        <begin position="155"/>
        <end position="176"/>
    </location>
</feature>
<accession>A0A084JPY4</accession>
<evidence type="ECO:0000256" key="5">
    <source>
        <dbReference type="ARBA" id="ARBA00022989"/>
    </source>
</evidence>
<dbReference type="PROSITE" id="PS50928">
    <property type="entry name" value="ABC_TM1"/>
    <property type="match status" value="1"/>
</dbReference>
<dbReference type="Pfam" id="PF00528">
    <property type="entry name" value="BPD_transp_1"/>
    <property type="match status" value="1"/>
</dbReference>
<dbReference type="InterPro" id="IPR035906">
    <property type="entry name" value="MetI-like_sf"/>
</dbReference>
<dbReference type="CDD" id="cd06261">
    <property type="entry name" value="TM_PBP2"/>
    <property type="match status" value="1"/>
</dbReference>
<feature type="transmembrane region" description="Helical" evidence="7">
    <location>
        <begin position="256"/>
        <end position="285"/>
    </location>
</feature>
<dbReference type="SUPFAM" id="SSF161098">
    <property type="entry name" value="MetI-like"/>
    <property type="match status" value="1"/>
</dbReference>
<evidence type="ECO:0000313" key="9">
    <source>
        <dbReference type="EMBL" id="KEZ91018.1"/>
    </source>
</evidence>
<evidence type="ECO:0000256" key="2">
    <source>
        <dbReference type="ARBA" id="ARBA00022448"/>
    </source>
</evidence>
<evidence type="ECO:0000256" key="6">
    <source>
        <dbReference type="ARBA" id="ARBA00023136"/>
    </source>
</evidence>
<keyword evidence="3" id="KW-1003">Cell membrane</keyword>
<evidence type="ECO:0000313" key="10">
    <source>
        <dbReference type="Proteomes" id="UP000028525"/>
    </source>
</evidence>
<proteinExistence type="inferred from homology"/>
<feature type="transmembrane region" description="Helical" evidence="7">
    <location>
        <begin position="101"/>
        <end position="118"/>
    </location>
</feature>
<dbReference type="RefSeq" id="WP_038279198.1">
    <property type="nucleotide sequence ID" value="NZ_JPME01000008.1"/>
</dbReference>
<keyword evidence="10" id="KW-1185">Reference proteome</keyword>
<dbReference type="GO" id="GO:0005886">
    <property type="term" value="C:plasma membrane"/>
    <property type="evidence" value="ECO:0007669"/>
    <property type="project" value="UniProtKB-SubCell"/>
</dbReference>
<comment type="similarity">
    <text evidence="7">Belongs to the binding-protein-dependent transport system permease family.</text>
</comment>
<keyword evidence="2 7" id="KW-0813">Transport</keyword>
<comment type="caution">
    <text evidence="9">The sequence shown here is derived from an EMBL/GenBank/DDBJ whole genome shotgun (WGS) entry which is preliminary data.</text>
</comment>
<dbReference type="Proteomes" id="UP000028525">
    <property type="component" value="Unassembled WGS sequence"/>
</dbReference>
<dbReference type="Gene3D" id="1.10.3720.10">
    <property type="entry name" value="MetI-like"/>
    <property type="match status" value="1"/>
</dbReference>
<organism evidence="9 10">
    <name type="scientific">Lacrimispora celerecrescens</name>
    <dbReference type="NCBI Taxonomy" id="29354"/>
    <lineage>
        <taxon>Bacteria</taxon>
        <taxon>Bacillati</taxon>
        <taxon>Bacillota</taxon>
        <taxon>Clostridia</taxon>
        <taxon>Lachnospirales</taxon>
        <taxon>Lachnospiraceae</taxon>
        <taxon>Lacrimispora</taxon>
    </lineage>
</organism>
<dbReference type="OrthoDB" id="9774308at2"/>
<keyword evidence="4 7" id="KW-0812">Transmembrane</keyword>
<feature type="transmembrane region" description="Helical" evidence="7">
    <location>
        <begin position="12"/>
        <end position="37"/>
    </location>
</feature>
<name>A0A084JPY4_9FIRM</name>
<dbReference type="InterPro" id="IPR000515">
    <property type="entry name" value="MetI-like"/>
</dbReference>
<dbReference type="STRING" id="29354.IO98_06485"/>
<feature type="transmembrane region" description="Helical" evidence="7">
    <location>
        <begin position="71"/>
        <end position="92"/>
    </location>
</feature>
<evidence type="ECO:0000256" key="3">
    <source>
        <dbReference type="ARBA" id="ARBA00022475"/>
    </source>
</evidence>
<feature type="domain" description="ABC transmembrane type-1" evidence="8">
    <location>
        <begin position="67"/>
        <end position="282"/>
    </location>
</feature>
<comment type="subcellular location">
    <subcellularLocation>
        <location evidence="1 7">Cell membrane</location>
        <topology evidence="1 7">Multi-pass membrane protein</topology>
    </subcellularLocation>
</comment>
<evidence type="ECO:0000259" key="8">
    <source>
        <dbReference type="PROSITE" id="PS50928"/>
    </source>
</evidence>
<dbReference type="GO" id="GO:0055085">
    <property type="term" value="P:transmembrane transport"/>
    <property type="evidence" value="ECO:0007669"/>
    <property type="project" value="InterPro"/>
</dbReference>
<dbReference type="PANTHER" id="PTHR43005:SF1">
    <property type="entry name" value="SPERMIDINE_PUTRESCINE TRANSPORT SYSTEM PERMEASE PROTEIN"/>
    <property type="match status" value="1"/>
</dbReference>
<dbReference type="EMBL" id="JPME01000008">
    <property type="protein sequence ID" value="KEZ91018.1"/>
    <property type="molecule type" value="Genomic_DNA"/>
</dbReference>
<keyword evidence="6 7" id="KW-0472">Membrane</keyword>
<reference evidence="9 10" key="1">
    <citation type="submission" date="2014-07" db="EMBL/GenBank/DDBJ databases">
        <title>Draft genome of Clostridium celerecrescens 152B isolated from sediments associated with methane hydrate from Krishna Godavari basin.</title>
        <authorList>
            <person name="Honkalas V.S."/>
            <person name="Dabir A.P."/>
            <person name="Arora P."/>
            <person name="Dhakephalkar P.K."/>
        </authorList>
    </citation>
    <scope>NUCLEOTIDE SEQUENCE [LARGE SCALE GENOMIC DNA]</scope>
    <source>
        <strain evidence="9 10">152B</strain>
    </source>
</reference>
<evidence type="ECO:0000256" key="1">
    <source>
        <dbReference type="ARBA" id="ARBA00004651"/>
    </source>
</evidence>
<keyword evidence="5 7" id="KW-1133">Transmembrane helix</keyword>
<feature type="transmembrane region" description="Helical" evidence="7">
    <location>
        <begin position="210"/>
        <end position="235"/>
    </location>
</feature>
<evidence type="ECO:0000256" key="7">
    <source>
        <dbReference type="RuleBase" id="RU363032"/>
    </source>
</evidence>
<sequence>MLRKIKRSGAGYVLPAVITVAVVMIYPLLYTLVMGFFNNTLFLEAPVFCGISQYKKLFEDKVFLGSITNTLVWTFGSVFFQFGLGFIMALILHQPFVKGKTLIRILLMIPWVTPSIIGSAVWKWMYNADYGIINFIFSSLGIIEKNQTWLSNPKIAMWSVIAVNTWKMFPFILLMIEASLQSVSKDLKEAAVIDGANVFGIFKNVTWPSIAATCYSTTLLMIIWTLNAFTFIYAMTEGGPAHKTEVMAMYIYKRAFMDYDFGIASAASAVLFALSMFVSLVYLYLTREKEGN</sequence>
<protein>
    <recommendedName>
        <fullName evidence="8">ABC transmembrane type-1 domain-containing protein</fullName>
    </recommendedName>
</protein>
<evidence type="ECO:0000256" key="4">
    <source>
        <dbReference type="ARBA" id="ARBA00022692"/>
    </source>
</evidence>
<gene>
    <name evidence="9" type="ORF">IO98_06485</name>
</gene>
<dbReference type="AlphaFoldDB" id="A0A084JPY4"/>